<dbReference type="AlphaFoldDB" id="A0AAV8V1N1"/>
<evidence type="ECO:0000256" key="2">
    <source>
        <dbReference type="ARBA" id="ARBA00004305"/>
    </source>
</evidence>
<dbReference type="InterPro" id="IPR011053">
    <property type="entry name" value="Single_hybrid_motif"/>
</dbReference>
<organism evidence="13 14">
    <name type="scientific">Rhodosorus marinus</name>
    <dbReference type="NCBI Taxonomy" id="101924"/>
    <lineage>
        <taxon>Eukaryota</taxon>
        <taxon>Rhodophyta</taxon>
        <taxon>Stylonematophyceae</taxon>
        <taxon>Stylonematales</taxon>
        <taxon>Stylonemataceae</taxon>
        <taxon>Rhodosorus</taxon>
    </lineage>
</organism>
<proteinExistence type="predicted"/>
<dbReference type="FunFam" id="2.40.50.100:FF:000003">
    <property type="entry name" value="Acetyl-CoA carboxylase biotin carboxyl carrier protein"/>
    <property type="match status" value="1"/>
</dbReference>
<name>A0AAV8V1N1_9RHOD</name>
<feature type="domain" description="Biotin carboxylation" evidence="12">
    <location>
        <begin position="2"/>
        <end position="465"/>
    </location>
</feature>
<dbReference type="Pfam" id="PF00289">
    <property type="entry name" value="Biotin_carb_N"/>
    <property type="match status" value="1"/>
</dbReference>
<keyword evidence="5 9" id="KW-0067">ATP-binding</keyword>
<dbReference type="FunFam" id="3.40.50.20:FF:000010">
    <property type="entry name" value="Propionyl-CoA carboxylase subunit alpha"/>
    <property type="match status" value="1"/>
</dbReference>
<feature type="domain" description="ATP-grasp" evidence="11">
    <location>
        <begin position="121"/>
        <end position="319"/>
    </location>
</feature>
<dbReference type="SUPFAM" id="SSF51230">
    <property type="entry name" value="Single hybrid motif"/>
    <property type="match status" value="1"/>
</dbReference>
<keyword evidence="6" id="KW-0809">Transit peptide</keyword>
<dbReference type="Pfam" id="PF02786">
    <property type="entry name" value="CPSase_L_D2"/>
    <property type="match status" value="1"/>
</dbReference>
<keyword evidence="4 9" id="KW-0547">Nucleotide-binding</keyword>
<dbReference type="PROSITE" id="PS50968">
    <property type="entry name" value="BIOTINYL_LIPOYL"/>
    <property type="match status" value="1"/>
</dbReference>
<dbReference type="PANTHER" id="PTHR18866">
    <property type="entry name" value="CARBOXYLASE:PYRUVATE/ACETYL-COA/PROPIONYL-COA CARBOXYLASE"/>
    <property type="match status" value="1"/>
</dbReference>
<evidence type="ECO:0000256" key="4">
    <source>
        <dbReference type="ARBA" id="ARBA00022741"/>
    </source>
</evidence>
<dbReference type="Pfam" id="PF02785">
    <property type="entry name" value="Biotin_carb_C"/>
    <property type="match status" value="1"/>
</dbReference>
<dbReference type="SUPFAM" id="SSF51246">
    <property type="entry name" value="Rudiment single hybrid motif"/>
    <property type="match status" value="1"/>
</dbReference>
<comment type="caution">
    <text evidence="13">The sequence shown here is derived from an EMBL/GenBank/DDBJ whole genome shotgun (WGS) entry which is preliminary data.</text>
</comment>
<keyword evidence="7" id="KW-0496">Mitochondrion</keyword>
<dbReference type="GO" id="GO:0004658">
    <property type="term" value="F:propionyl-CoA carboxylase activity"/>
    <property type="evidence" value="ECO:0007669"/>
    <property type="project" value="TreeGrafter"/>
</dbReference>
<dbReference type="InterPro" id="IPR011764">
    <property type="entry name" value="Biotin_carboxylation_dom"/>
</dbReference>
<dbReference type="FunFam" id="3.30.470.20:FF:000028">
    <property type="entry name" value="Methylcrotonoyl-CoA carboxylase subunit alpha, mitochondrial"/>
    <property type="match status" value="1"/>
</dbReference>
<dbReference type="PROSITE" id="PS50975">
    <property type="entry name" value="ATP_GRASP"/>
    <property type="match status" value="1"/>
</dbReference>
<sequence>MALSKILVANRGEIACRIIRAARKLGKSTVSVYSKVDADSLHVRMADEAVEVGPAPAAKSYLNIPNIIKAAKSTGSQAVHPGYGFLSENGAFVSALERENIAFIGPDSKAMKAMGDKIGSKQIAKEAGVNTVPGFIGTIDSADHAVSVAEEIGYPVMVKASAGGGGKGMRVAWNKTETIEAYKLCSGEAQASFADGRLLIEKFVEKPRHVEIQIMGDKHGNVLYFPERECSIQRRNQKIFEEAPSPLVDGPLRRKMGEQAVALAKKVGYFSAGTVEFLVSETDRSFYFLEMNTRLQVEHPITEAISGTDLMEMMFAVADGEKLSLRQGDISPVGWAMESRIYAEDPRQGFVPFPGAVRAYREPRLRPDPEIPSTIQELHFDHAGVRVDSGIDEGGKVQLYYDPMVSKLVCYGQDRETTRQKMVRALDSYVIYGVKNNLEFLRALMSEPAFIAGKTTTAFIDQTWKNGFHGAPKEKAAQRRAEALAVWMYARSAGDSGRISVRSGDEEVEAEIKASNVIFLDGEEREVMHIDKVQETICGGGVVNLVEAVVNQKPELFQILGRERKGWGVTEIIHDGIPWRMNIRPKSVANLEEFCATEVDEHAGDSIRAPMPGSVTSVLISDGDKVEPQQELLVLEAMKMQNILRSDKRAEVKKVHCQPGDVVSHDSLLIEFMDSQPGT</sequence>
<evidence type="ECO:0000259" key="11">
    <source>
        <dbReference type="PROSITE" id="PS50975"/>
    </source>
</evidence>
<keyword evidence="14" id="KW-1185">Reference proteome</keyword>
<dbReference type="PROSITE" id="PS00867">
    <property type="entry name" value="CPSASE_2"/>
    <property type="match status" value="1"/>
</dbReference>
<keyword evidence="3" id="KW-0436">Ligase</keyword>
<accession>A0AAV8V1N1</accession>
<evidence type="ECO:0000256" key="8">
    <source>
        <dbReference type="ARBA" id="ARBA00023267"/>
    </source>
</evidence>
<gene>
    <name evidence="13" type="ORF">NDN08_007890</name>
</gene>
<feature type="domain" description="Lipoyl-binding" evidence="10">
    <location>
        <begin position="597"/>
        <end position="673"/>
    </location>
</feature>
<evidence type="ECO:0008006" key="15">
    <source>
        <dbReference type="Google" id="ProtNLM"/>
    </source>
</evidence>
<keyword evidence="8" id="KW-0092">Biotin</keyword>
<dbReference type="InterPro" id="IPR005482">
    <property type="entry name" value="Biotin_COase_C"/>
</dbReference>
<dbReference type="Gene3D" id="2.40.50.100">
    <property type="match status" value="1"/>
</dbReference>
<evidence type="ECO:0000256" key="5">
    <source>
        <dbReference type="ARBA" id="ARBA00022840"/>
    </source>
</evidence>
<dbReference type="GO" id="GO:0046872">
    <property type="term" value="F:metal ion binding"/>
    <property type="evidence" value="ECO:0007669"/>
    <property type="project" value="InterPro"/>
</dbReference>
<evidence type="ECO:0000256" key="7">
    <source>
        <dbReference type="ARBA" id="ARBA00023128"/>
    </source>
</evidence>
<comment type="subcellular location">
    <subcellularLocation>
        <location evidence="2">Mitochondrion matrix</location>
    </subcellularLocation>
</comment>
<evidence type="ECO:0000256" key="3">
    <source>
        <dbReference type="ARBA" id="ARBA00022598"/>
    </source>
</evidence>
<dbReference type="InterPro" id="IPR016185">
    <property type="entry name" value="PreATP-grasp_dom_sf"/>
</dbReference>
<evidence type="ECO:0000256" key="1">
    <source>
        <dbReference type="ARBA" id="ARBA00001953"/>
    </source>
</evidence>
<dbReference type="InterPro" id="IPR005479">
    <property type="entry name" value="CPAse_ATP-bd"/>
</dbReference>
<evidence type="ECO:0000313" key="13">
    <source>
        <dbReference type="EMBL" id="KAJ8907786.1"/>
    </source>
</evidence>
<evidence type="ECO:0000313" key="14">
    <source>
        <dbReference type="Proteomes" id="UP001157974"/>
    </source>
</evidence>
<dbReference type="InterPro" id="IPR050856">
    <property type="entry name" value="Biotin_carboxylase_complex"/>
</dbReference>
<dbReference type="Pfam" id="PF00364">
    <property type="entry name" value="Biotin_lipoyl"/>
    <property type="match status" value="1"/>
</dbReference>
<dbReference type="InterPro" id="IPR011761">
    <property type="entry name" value="ATP-grasp"/>
</dbReference>
<reference evidence="13 14" key="1">
    <citation type="journal article" date="2023" name="Nat. Commun.">
        <title>Origin of minicircular mitochondrial genomes in red algae.</title>
        <authorList>
            <person name="Lee Y."/>
            <person name="Cho C.H."/>
            <person name="Lee Y.M."/>
            <person name="Park S.I."/>
            <person name="Yang J.H."/>
            <person name="West J.A."/>
            <person name="Bhattacharya D."/>
            <person name="Yoon H.S."/>
        </authorList>
    </citation>
    <scope>NUCLEOTIDE SEQUENCE [LARGE SCALE GENOMIC DNA]</scope>
    <source>
        <strain evidence="13 14">CCMP1338</strain>
        <tissue evidence="13">Whole cell</tissue>
    </source>
</reference>
<dbReference type="PROSITE" id="PS00866">
    <property type="entry name" value="CPSASE_1"/>
    <property type="match status" value="1"/>
</dbReference>
<dbReference type="EMBL" id="JAMWBK010000002">
    <property type="protein sequence ID" value="KAJ8907786.1"/>
    <property type="molecule type" value="Genomic_DNA"/>
</dbReference>
<dbReference type="CDD" id="cd06850">
    <property type="entry name" value="biotinyl_domain"/>
    <property type="match status" value="1"/>
</dbReference>
<evidence type="ECO:0000256" key="9">
    <source>
        <dbReference type="PROSITE-ProRule" id="PRU00409"/>
    </source>
</evidence>
<dbReference type="SUPFAM" id="SSF52440">
    <property type="entry name" value="PreATP-grasp domain"/>
    <property type="match status" value="1"/>
</dbReference>
<evidence type="ECO:0000259" key="12">
    <source>
        <dbReference type="PROSITE" id="PS50979"/>
    </source>
</evidence>
<protein>
    <recommendedName>
        <fullName evidence="15">Propionyl-CoA carboxylase alpha chain, mitochondrial</fullName>
    </recommendedName>
</protein>
<dbReference type="Gene3D" id="3.30.470.20">
    <property type="entry name" value="ATP-grasp fold, B domain"/>
    <property type="match status" value="1"/>
</dbReference>
<dbReference type="GO" id="GO:0005524">
    <property type="term" value="F:ATP binding"/>
    <property type="evidence" value="ECO:0007669"/>
    <property type="project" value="UniProtKB-UniRule"/>
</dbReference>
<evidence type="ECO:0000259" key="10">
    <source>
        <dbReference type="PROSITE" id="PS50968"/>
    </source>
</evidence>
<evidence type="ECO:0000256" key="6">
    <source>
        <dbReference type="ARBA" id="ARBA00022946"/>
    </source>
</evidence>
<dbReference type="PANTHER" id="PTHR18866:SF33">
    <property type="entry name" value="METHYLCROTONOYL-COA CARBOXYLASE SUBUNIT ALPHA, MITOCHONDRIAL-RELATED"/>
    <property type="match status" value="1"/>
</dbReference>
<dbReference type="SUPFAM" id="SSF56059">
    <property type="entry name" value="Glutathione synthetase ATP-binding domain-like"/>
    <property type="match status" value="1"/>
</dbReference>
<dbReference type="InterPro" id="IPR011054">
    <property type="entry name" value="Rudment_hybrid_motif"/>
</dbReference>
<dbReference type="PROSITE" id="PS50979">
    <property type="entry name" value="BC"/>
    <property type="match status" value="1"/>
</dbReference>
<dbReference type="InterPro" id="IPR000089">
    <property type="entry name" value="Biotin_lipoyl"/>
</dbReference>
<dbReference type="FunFam" id="3.30.1490.20:FF:000003">
    <property type="entry name" value="acetyl-CoA carboxylase isoform X1"/>
    <property type="match status" value="1"/>
</dbReference>
<comment type="cofactor">
    <cofactor evidence="1">
        <name>biotin</name>
        <dbReference type="ChEBI" id="CHEBI:57586"/>
    </cofactor>
</comment>
<dbReference type="InterPro" id="IPR005481">
    <property type="entry name" value="BC-like_N"/>
</dbReference>
<dbReference type="Proteomes" id="UP001157974">
    <property type="component" value="Unassembled WGS sequence"/>
</dbReference>
<dbReference type="SMART" id="SM00878">
    <property type="entry name" value="Biotin_carb_C"/>
    <property type="match status" value="1"/>
</dbReference>
<dbReference type="GO" id="GO:0005759">
    <property type="term" value="C:mitochondrial matrix"/>
    <property type="evidence" value="ECO:0007669"/>
    <property type="project" value="UniProtKB-SubCell"/>
</dbReference>